<feature type="domain" description="Sialate O-acetylesterase" evidence="2">
    <location>
        <begin position="111"/>
        <end position="228"/>
    </location>
</feature>
<sequence>MPILAPGFLGGTSAGNGGGPVSSVKPPEYYYVIPVAGQSNAMAYGEGIPLPDTLDAPHPRIKQLARRARVTPGGDACKYNDIIPLDHCPHDVQDMSGISHPRADLSKGQYGCVSQTLHIARKLLAWIPDNAGILMVPCCRGGSAFTLGVDGTFSVASGAAEAATRWGTGKPLYRDLLTRTKAALDSNPKNVLLAVCWMQGEFDMTGADYAQQPALFDAMVRQFRTDLADYAGQCP</sequence>
<dbReference type="Gene3D" id="3.40.50.1110">
    <property type="entry name" value="SGNH hydrolase"/>
    <property type="match status" value="1"/>
</dbReference>
<comment type="caution">
    <text evidence="3">The sequence shown here is derived from an EMBL/GenBank/DDBJ whole genome shotgun (WGS) entry which is preliminary data.</text>
</comment>
<dbReference type="PANTHER" id="PTHR31988:SF19">
    <property type="entry name" value="9-O-ACETYL-N-ACETYLNEURAMINIC ACID DEACETYLASE-RELATED"/>
    <property type="match status" value="1"/>
</dbReference>
<gene>
    <name evidence="3" type="ORF">G3V02_004762</name>
</gene>
<proteinExistence type="predicted"/>
<dbReference type="GO" id="GO:0016788">
    <property type="term" value="F:hydrolase activity, acting on ester bonds"/>
    <property type="evidence" value="ECO:0007669"/>
    <property type="project" value="UniProtKB-ARBA"/>
</dbReference>
<reference evidence="3" key="1">
    <citation type="journal article" date="2018" name="Genome Biol.">
        <title>SKESA: strategic k-mer extension for scrupulous assemblies.</title>
        <authorList>
            <person name="Souvorov A."/>
            <person name="Agarwala R."/>
            <person name="Lipman D.J."/>
        </authorList>
    </citation>
    <scope>NUCLEOTIDE SEQUENCE</scope>
    <source>
        <strain evidence="3">BCW_2640</strain>
    </source>
</reference>
<name>A0A726XXR9_SALET</name>
<dbReference type="AlphaFoldDB" id="A0A726XXR9"/>
<dbReference type="InterPro" id="IPR036514">
    <property type="entry name" value="SGNH_hydro_sf"/>
</dbReference>
<dbReference type="EMBL" id="DAARBX010000035">
    <property type="protein sequence ID" value="HAE1795951.1"/>
    <property type="molecule type" value="Genomic_DNA"/>
</dbReference>
<dbReference type="Pfam" id="PF03629">
    <property type="entry name" value="SASA"/>
    <property type="match status" value="1"/>
</dbReference>
<dbReference type="SUPFAM" id="SSF52266">
    <property type="entry name" value="SGNH hydrolase"/>
    <property type="match status" value="1"/>
</dbReference>
<dbReference type="InterPro" id="IPR005181">
    <property type="entry name" value="SASA"/>
</dbReference>
<dbReference type="PANTHER" id="PTHR31988">
    <property type="entry name" value="ESTERASE, PUTATIVE (DUF303)-RELATED"/>
    <property type="match status" value="1"/>
</dbReference>
<evidence type="ECO:0000259" key="2">
    <source>
        <dbReference type="Pfam" id="PF03629"/>
    </source>
</evidence>
<organism evidence="3">
    <name type="scientific">Salmonella enterica subsp. enterica serovar Ank</name>
    <dbReference type="NCBI Taxonomy" id="1173578"/>
    <lineage>
        <taxon>Bacteria</taxon>
        <taxon>Pseudomonadati</taxon>
        <taxon>Pseudomonadota</taxon>
        <taxon>Gammaproteobacteria</taxon>
        <taxon>Enterobacterales</taxon>
        <taxon>Enterobacteriaceae</taxon>
        <taxon>Salmonella</taxon>
    </lineage>
</organism>
<evidence type="ECO:0000256" key="1">
    <source>
        <dbReference type="ARBA" id="ARBA00022801"/>
    </source>
</evidence>
<protein>
    <submittedName>
        <fullName evidence="3">Sialate O-acetylesterase</fullName>
    </submittedName>
</protein>
<accession>A0A726XXR9</accession>
<dbReference type="InterPro" id="IPR052940">
    <property type="entry name" value="Carb_Esterase_6"/>
</dbReference>
<reference evidence="3" key="2">
    <citation type="submission" date="2018-07" db="EMBL/GenBank/DDBJ databases">
        <authorList>
            <consortium name="NCBI Pathogen Detection Project"/>
        </authorList>
    </citation>
    <scope>NUCLEOTIDE SEQUENCE</scope>
    <source>
        <strain evidence="3">BCW_2640</strain>
    </source>
</reference>
<keyword evidence="1" id="KW-0378">Hydrolase</keyword>
<feature type="non-terminal residue" evidence="3">
    <location>
        <position position="235"/>
    </location>
</feature>
<evidence type="ECO:0000313" key="3">
    <source>
        <dbReference type="EMBL" id="HAE1795951.1"/>
    </source>
</evidence>